<protein>
    <submittedName>
        <fullName evidence="1">Uncharacterized protein</fullName>
    </submittedName>
</protein>
<sequence>MGLFGSLLNFPLAVCTHAEQGDVIDAAESLNATNAESAPEDGAVTLDEPVATPIVKGALAVTPEWTEAFLHRTHSPLLDDHVNDKVMSFYFFGRHGERTLIGLERVRGEDYHQYFTLLVFDNQTLLGFYRHIHSFPTKILSSGEVRFPRGYNTKLIFNVLSDTFPTLCQGKFMPCIPWMANGSVTSFEDLIKPPQEEAAISQVENTD</sequence>
<reference evidence="1" key="1">
    <citation type="submission" date="2015-10" db="EMBL/GenBank/DDBJ databases">
        <authorList>
            <person name="Gilbert D.G."/>
        </authorList>
    </citation>
    <scope>NUCLEOTIDE SEQUENCE</scope>
</reference>
<dbReference type="AlphaFoldDB" id="A0A170PME9"/>
<dbReference type="EMBL" id="CZQC01000069">
    <property type="protein sequence ID" value="CUS42692.1"/>
    <property type="molecule type" value="Genomic_DNA"/>
</dbReference>
<accession>A0A170PME9</accession>
<name>A0A170PME9_9ZZZZ</name>
<organism evidence="1">
    <name type="scientific">hydrothermal vent metagenome</name>
    <dbReference type="NCBI Taxonomy" id="652676"/>
    <lineage>
        <taxon>unclassified sequences</taxon>
        <taxon>metagenomes</taxon>
        <taxon>ecological metagenomes</taxon>
    </lineage>
</organism>
<evidence type="ECO:0000313" key="1">
    <source>
        <dbReference type="EMBL" id="CUS42692.1"/>
    </source>
</evidence>
<gene>
    <name evidence="1" type="ORF">MGWOODY_Tha2665</name>
</gene>
<proteinExistence type="predicted"/>